<evidence type="ECO:0000256" key="5">
    <source>
        <dbReference type="ARBA" id="ARBA00023163"/>
    </source>
</evidence>
<gene>
    <name evidence="8" type="ORF">BFL38_01015</name>
</gene>
<comment type="caution">
    <text evidence="8">The sequence shown here is derived from an EMBL/GenBank/DDBJ whole genome shotgun (WGS) entry which is preliminary data.</text>
</comment>
<evidence type="ECO:0000313" key="9">
    <source>
        <dbReference type="Proteomes" id="UP000095247"/>
    </source>
</evidence>
<dbReference type="Gene3D" id="1.10.1790.10">
    <property type="entry name" value="PRD domain"/>
    <property type="match status" value="2"/>
</dbReference>
<evidence type="ECO:0000256" key="1">
    <source>
        <dbReference type="ARBA" id="ARBA00022737"/>
    </source>
</evidence>
<dbReference type="GO" id="GO:0045893">
    <property type="term" value="P:positive regulation of DNA-templated transcription"/>
    <property type="evidence" value="ECO:0007669"/>
    <property type="project" value="InterPro"/>
</dbReference>
<feature type="domain" description="PRD" evidence="7">
    <location>
        <begin position="171"/>
        <end position="275"/>
    </location>
</feature>
<dbReference type="PANTHER" id="PTHR30185:SF15">
    <property type="entry name" value="CRYPTIC BETA-GLUCOSIDE BGL OPERON ANTITERMINATOR"/>
    <property type="match status" value="1"/>
</dbReference>
<dbReference type="Proteomes" id="UP000095247">
    <property type="component" value="Unassembled WGS sequence"/>
</dbReference>
<dbReference type="SMART" id="SM01061">
    <property type="entry name" value="CAT_RBD"/>
    <property type="match status" value="1"/>
</dbReference>
<dbReference type="PROSITE" id="PS00654">
    <property type="entry name" value="PRD_1"/>
    <property type="match status" value="1"/>
</dbReference>
<dbReference type="PROSITE" id="PS51372">
    <property type="entry name" value="PRD_2"/>
    <property type="match status" value="2"/>
</dbReference>
<feature type="domain" description="PRD" evidence="7">
    <location>
        <begin position="65"/>
        <end position="170"/>
    </location>
</feature>
<dbReference type="SUPFAM" id="SSF50151">
    <property type="entry name" value="SacY-like RNA-binding domain"/>
    <property type="match status" value="1"/>
</dbReference>
<dbReference type="InterPro" id="IPR011608">
    <property type="entry name" value="PRD"/>
</dbReference>
<name>A0A1E5NAK7_9SPIR</name>
<protein>
    <recommendedName>
        <fullName evidence="7">PRD domain-containing protein</fullName>
    </recommendedName>
</protein>
<dbReference type="Gene3D" id="2.30.24.10">
    <property type="entry name" value="CAT RNA-binding domain"/>
    <property type="match status" value="1"/>
</dbReference>
<dbReference type="InterPro" id="IPR050661">
    <property type="entry name" value="BglG_antiterminators"/>
</dbReference>
<evidence type="ECO:0000313" key="8">
    <source>
        <dbReference type="EMBL" id="OEJ13185.1"/>
    </source>
</evidence>
<dbReference type="AlphaFoldDB" id="A0A1E5NAK7"/>
<dbReference type="NCBIfam" id="NF046042">
    <property type="entry name" value="LicT"/>
    <property type="match status" value="1"/>
</dbReference>
<dbReference type="PANTHER" id="PTHR30185">
    <property type="entry name" value="CRYPTIC BETA-GLUCOSIDE BGL OPERON ANTITERMINATOR"/>
    <property type="match status" value="1"/>
</dbReference>
<keyword evidence="3" id="KW-0805">Transcription regulation</keyword>
<reference evidence="8 9" key="1">
    <citation type="submission" date="2016-08" db="EMBL/GenBank/DDBJ databases">
        <title>Characterization and recognition of Brachyspira hampsonii sp. nov., a novel intestinal spirochete that is pathogenic to pigs.</title>
        <authorList>
            <person name="Mirajkar N."/>
            <person name="La T."/>
            <person name="Phillips N."/>
            <person name="Hampson D."/>
            <person name="Gebhart C."/>
        </authorList>
    </citation>
    <scope>NUCLEOTIDE SEQUENCE [LARGE SCALE GENOMIC DNA]</scope>
    <source>
        <strain evidence="8 9">P280/1</strain>
    </source>
</reference>
<proteinExistence type="inferred from homology"/>
<sequence length="275" mass="31789">MIIKKILNNNVVASTSENGQEIIVVGNGIGFRQKAGQEIDDKKIDKIFRMDTEASTDKLKQLFIEVKIESINASSEIIEYAKKNLKKDLNKNIYITLTDHIDFAIERFEKRIDFRNALYWEIRKIYKKEFEIGQYALNIIEKHFSIRLPEEEAAAIATHIVNAEYDGNMSHTESMIGIVKESINVVSLFVGKQLDEDSLDYQRFVTHLLFFAQRIIEKKFLEVKSNVLADTIKNEYPEEYKCAIKISDLLSREYGIEIGDEEITFLAVHIIRVVS</sequence>
<evidence type="ECO:0000256" key="4">
    <source>
        <dbReference type="ARBA" id="ARBA00023159"/>
    </source>
</evidence>
<dbReference type="InterPro" id="IPR004341">
    <property type="entry name" value="CAT_RNA-bd_dom"/>
</dbReference>
<keyword evidence="4" id="KW-0010">Activator</keyword>
<organism evidence="8 9">
    <name type="scientific">Brachyspira hampsonii</name>
    <dbReference type="NCBI Taxonomy" id="1287055"/>
    <lineage>
        <taxon>Bacteria</taxon>
        <taxon>Pseudomonadati</taxon>
        <taxon>Spirochaetota</taxon>
        <taxon>Spirochaetia</taxon>
        <taxon>Brachyspirales</taxon>
        <taxon>Brachyspiraceae</taxon>
        <taxon>Brachyspira</taxon>
    </lineage>
</organism>
<evidence type="ECO:0000256" key="3">
    <source>
        <dbReference type="ARBA" id="ARBA00023015"/>
    </source>
</evidence>
<comment type="similarity">
    <text evidence="6">Belongs to the transcriptional antiterminator BglG family.</text>
</comment>
<dbReference type="Pfam" id="PF03123">
    <property type="entry name" value="CAT_RBD"/>
    <property type="match status" value="1"/>
</dbReference>
<keyword evidence="2" id="KW-0694">RNA-binding</keyword>
<dbReference type="RefSeq" id="WP_069727556.1">
    <property type="nucleotide sequence ID" value="NZ_MDCO01000014.1"/>
</dbReference>
<dbReference type="GO" id="GO:0003723">
    <property type="term" value="F:RNA binding"/>
    <property type="evidence" value="ECO:0007669"/>
    <property type="project" value="UniProtKB-KW"/>
</dbReference>
<evidence type="ECO:0000256" key="6">
    <source>
        <dbReference type="ARBA" id="ARBA00038510"/>
    </source>
</evidence>
<keyword evidence="5" id="KW-0804">Transcription</keyword>
<evidence type="ECO:0000259" key="7">
    <source>
        <dbReference type="PROSITE" id="PS51372"/>
    </source>
</evidence>
<accession>A0A1E5NAK7</accession>
<dbReference type="EMBL" id="MDCO01000014">
    <property type="protein sequence ID" value="OEJ13185.1"/>
    <property type="molecule type" value="Genomic_DNA"/>
</dbReference>
<dbReference type="InterPro" id="IPR036650">
    <property type="entry name" value="CAT_RNA-bd_dom_sf"/>
</dbReference>
<dbReference type="InterPro" id="IPR036634">
    <property type="entry name" value="PRD_sf"/>
</dbReference>
<evidence type="ECO:0000256" key="2">
    <source>
        <dbReference type="ARBA" id="ARBA00022884"/>
    </source>
</evidence>
<dbReference type="InterPro" id="IPR001550">
    <property type="entry name" value="Transcrpt_antitermin_CS"/>
</dbReference>
<keyword evidence="1" id="KW-0677">Repeat</keyword>
<dbReference type="SUPFAM" id="SSF63520">
    <property type="entry name" value="PTS-regulatory domain, PRD"/>
    <property type="match status" value="2"/>
</dbReference>
<dbReference type="Pfam" id="PF00874">
    <property type="entry name" value="PRD"/>
    <property type="match status" value="2"/>
</dbReference>